<reference evidence="3" key="1">
    <citation type="submission" date="2020-10" db="EMBL/GenBank/DDBJ databases">
        <authorList>
            <person name="Gilroy R."/>
        </authorList>
    </citation>
    <scope>NUCLEOTIDE SEQUENCE</scope>
    <source>
        <strain evidence="3">CHK176-6737</strain>
    </source>
</reference>
<keyword evidence="1" id="KW-0175">Coiled coil</keyword>
<feature type="transmembrane region" description="Helical" evidence="2">
    <location>
        <begin position="14"/>
        <end position="38"/>
    </location>
</feature>
<keyword evidence="2" id="KW-1133">Transmembrane helix</keyword>
<dbReference type="AlphaFoldDB" id="A0A9D1MTK8"/>
<reference evidence="3" key="2">
    <citation type="journal article" date="2021" name="PeerJ">
        <title>Extensive microbial diversity within the chicken gut microbiome revealed by metagenomics and culture.</title>
        <authorList>
            <person name="Gilroy R."/>
            <person name="Ravi A."/>
            <person name="Getino M."/>
            <person name="Pursley I."/>
            <person name="Horton D.L."/>
            <person name="Alikhan N.F."/>
            <person name="Baker D."/>
            <person name="Gharbi K."/>
            <person name="Hall N."/>
            <person name="Watson M."/>
            <person name="Adriaenssens E.M."/>
            <person name="Foster-Nyarko E."/>
            <person name="Jarju S."/>
            <person name="Secka A."/>
            <person name="Antonio M."/>
            <person name="Oren A."/>
            <person name="Chaudhuri R.R."/>
            <person name="La Ragione R."/>
            <person name="Hildebrand F."/>
            <person name="Pallen M.J."/>
        </authorList>
    </citation>
    <scope>NUCLEOTIDE SEQUENCE</scope>
    <source>
        <strain evidence="3">CHK176-6737</strain>
    </source>
</reference>
<name>A0A9D1MTK8_9FIRM</name>
<protein>
    <submittedName>
        <fullName evidence="3">Septum formation initiator family protein</fullName>
    </submittedName>
</protein>
<organism evidence="3 4">
    <name type="scientific">Candidatus Scybalenecus merdavium</name>
    <dbReference type="NCBI Taxonomy" id="2840939"/>
    <lineage>
        <taxon>Bacteria</taxon>
        <taxon>Bacillati</taxon>
        <taxon>Bacillota</taxon>
        <taxon>Clostridia</taxon>
        <taxon>Eubacteriales</taxon>
        <taxon>Oscillospiraceae</taxon>
        <taxon>Oscillospiraceae incertae sedis</taxon>
        <taxon>Candidatus Scybalenecus</taxon>
    </lineage>
</organism>
<dbReference type="Pfam" id="PF04977">
    <property type="entry name" value="DivIC"/>
    <property type="match status" value="1"/>
</dbReference>
<evidence type="ECO:0000313" key="3">
    <source>
        <dbReference type="EMBL" id="HIU68518.1"/>
    </source>
</evidence>
<dbReference type="EMBL" id="DVNM01000005">
    <property type="protein sequence ID" value="HIU68518.1"/>
    <property type="molecule type" value="Genomic_DNA"/>
</dbReference>
<keyword evidence="2" id="KW-0812">Transmembrane</keyword>
<feature type="coiled-coil region" evidence="1">
    <location>
        <begin position="35"/>
        <end position="76"/>
    </location>
</feature>
<comment type="caution">
    <text evidence="3">The sequence shown here is derived from an EMBL/GenBank/DDBJ whole genome shotgun (WGS) entry which is preliminary data.</text>
</comment>
<dbReference type="InterPro" id="IPR007060">
    <property type="entry name" value="FtsL/DivIC"/>
</dbReference>
<keyword evidence="2" id="KW-0472">Membrane</keyword>
<accession>A0A9D1MTK8</accession>
<evidence type="ECO:0000313" key="4">
    <source>
        <dbReference type="Proteomes" id="UP000824125"/>
    </source>
</evidence>
<gene>
    <name evidence="3" type="ORF">IAD23_00995</name>
</gene>
<proteinExistence type="predicted"/>
<evidence type="ECO:0000256" key="2">
    <source>
        <dbReference type="SAM" id="Phobius"/>
    </source>
</evidence>
<dbReference type="Proteomes" id="UP000824125">
    <property type="component" value="Unassembled WGS sequence"/>
</dbReference>
<sequence length="103" mass="11618">MFDEFRLKNRNKKFGFKAIALVAITVSVSIFAVSFASLSGNAARLKQQKADYTQQLAEQEAENERLSAILQSDNRDEYIEQKAREKGYVKSGEIVFYDAASSQ</sequence>
<evidence type="ECO:0000256" key="1">
    <source>
        <dbReference type="SAM" id="Coils"/>
    </source>
</evidence>